<reference evidence="4" key="1">
    <citation type="submission" date="2020-06" db="EMBL/GenBank/DDBJ databases">
        <authorList>
            <person name="Li T."/>
            <person name="Hu X."/>
            <person name="Zhang T."/>
            <person name="Song X."/>
            <person name="Zhang H."/>
            <person name="Dai N."/>
            <person name="Sheng W."/>
            <person name="Hou X."/>
            <person name="Wei L."/>
        </authorList>
    </citation>
    <scope>NUCLEOTIDE SEQUENCE</scope>
    <source>
        <strain evidence="4">G02</strain>
        <tissue evidence="4">Leaf</tissue>
    </source>
</reference>
<dbReference type="AlphaFoldDB" id="A0AAW2TEC1"/>
<dbReference type="GO" id="GO:0080043">
    <property type="term" value="F:quercetin 3-O-glucosyltransferase activity"/>
    <property type="evidence" value="ECO:0007669"/>
    <property type="project" value="TreeGrafter"/>
</dbReference>
<dbReference type="PANTHER" id="PTHR11926:SF1392">
    <property type="entry name" value="GLYCOSYLTRANSFERASE"/>
    <property type="match status" value="1"/>
</dbReference>
<protein>
    <submittedName>
        <fullName evidence="4">7-deoxyloganetic acid glucosyl transferase</fullName>
    </submittedName>
</protein>
<name>A0AAW2TEC1_SESRA</name>
<evidence type="ECO:0000256" key="2">
    <source>
        <dbReference type="ARBA" id="ARBA00022679"/>
    </source>
</evidence>
<dbReference type="InterPro" id="IPR002213">
    <property type="entry name" value="UDP_glucos_trans"/>
</dbReference>
<dbReference type="PROSITE" id="PS51257">
    <property type="entry name" value="PROKAR_LIPOPROTEIN"/>
    <property type="match status" value="1"/>
</dbReference>
<gene>
    <name evidence="4" type="ORF">Sradi_1931700</name>
</gene>
<organism evidence="4">
    <name type="scientific">Sesamum radiatum</name>
    <name type="common">Black benniseed</name>
    <dbReference type="NCBI Taxonomy" id="300843"/>
    <lineage>
        <taxon>Eukaryota</taxon>
        <taxon>Viridiplantae</taxon>
        <taxon>Streptophyta</taxon>
        <taxon>Embryophyta</taxon>
        <taxon>Tracheophyta</taxon>
        <taxon>Spermatophyta</taxon>
        <taxon>Magnoliopsida</taxon>
        <taxon>eudicotyledons</taxon>
        <taxon>Gunneridae</taxon>
        <taxon>Pentapetalae</taxon>
        <taxon>asterids</taxon>
        <taxon>lamiids</taxon>
        <taxon>Lamiales</taxon>
        <taxon>Pedaliaceae</taxon>
        <taxon>Sesamum</taxon>
    </lineage>
</organism>
<keyword evidence="3" id="KW-0328">Glycosyltransferase</keyword>
<dbReference type="EMBL" id="JACGWJ010000008">
    <property type="protein sequence ID" value="KAL0402909.1"/>
    <property type="molecule type" value="Genomic_DNA"/>
</dbReference>
<dbReference type="CDD" id="cd03784">
    <property type="entry name" value="GT1_Gtf-like"/>
    <property type="match status" value="1"/>
</dbReference>
<dbReference type="GO" id="GO:0080044">
    <property type="term" value="F:quercetin 7-O-glucosyltransferase activity"/>
    <property type="evidence" value="ECO:0007669"/>
    <property type="project" value="TreeGrafter"/>
</dbReference>
<dbReference type="SUPFAM" id="SSF53756">
    <property type="entry name" value="UDP-Glycosyltransferase/glycogen phosphorylase"/>
    <property type="match status" value="1"/>
</dbReference>
<evidence type="ECO:0000313" key="4">
    <source>
        <dbReference type="EMBL" id="KAL0402909.1"/>
    </source>
</evidence>
<dbReference type="Gene3D" id="3.40.50.2000">
    <property type="entry name" value="Glycogen Phosphorylase B"/>
    <property type="match status" value="1"/>
</dbReference>
<dbReference type="InterPro" id="IPR035595">
    <property type="entry name" value="UDP_glycos_trans_CS"/>
</dbReference>
<keyword evidence="2 3" id="KW-0808">Transferase</keyword>
<comment type="similarity">
    <text evidence="1 3">Belongs to the UDP-glycosyltransferase family.</text>
</comment>
<evidence type="ECO:0000256" key="3">
    <source>
        <dbReference type="RuleBase" id="RU003718"/>
    </source>
</evidence>
<dbReference type="Pfam" id="PF00201">
    <property type="entry name" value="UDPGT"/>
    <property type="match status" value="1"/>
</dbReference>
<evidence type="ECO:0000256" key="1">
    <source>
        <dbReference type="ARBA" id="ARBA00009995"/>
    </source>
</evidence>
<reference evidence="4" key="2">
    <citation type="journal article" date="2024" name="Plant">
        <title>Genomic evolution and insights into agronomic trait innovations of Sesamum species.</title>
        <authorList>
            <person name="Miao H."/>
            <person name="Wang L."/>
            <person name="Qu L."/>
            <person name="Liu H."/>
            <person name="Sun Y."/>
            <person name="Le M."/>
            <person name="Wang Q."/>
            <person name="Wei S."/>
            <person name="Zheng Y."/>
            <person name="Lin W."/>
            <person name="Duan Y."/>
            <person name="Cao H."/>
            <person name="Xiong S."/>
            <person name="Wang X."/>
            <person name="Wei L."/>
            <person name="Li C."/>
            <person name="Ma Q."/>
            <person name="Ju M."/>
            <person name="Zhao R."/>
            <person name="Li G."/>
            <person name="Mu C."/>
            <person name="Tian Q."/>
            <person name="Mei H."/>
            <person name="Zhang T."/>
            <person name="Gao T."/>
            <person name="Zhang H."/>
        </authorList>
    </citation>
    <scope>NUCLEOTIDE SEQUENCE</scope>
    <source>
        <strain evidence="4">G02</strain>
    </source>
</reference>
<proteinExistence type="inferred from homology"/>
<accession>A0AAW2TEC1</accession>
<dbReference type="PROSITE" id="PS00375">
    <property type="entry name" value="UDPGT"/>
    <property type="match status" value="1"/>
</dbReference>
<sequence>MTVLKSQQLEEFWHGLVNSGKPFLWVVPANLTAGCRIVTELIEGSGNKRGKVVDWAPQEEVLSHPATGGFLTHGGWNSTLESIYEGVPMICWPFYADQQVNSRLVGRCGGLEST</sequence>
<comment type="caution">
    <text evidence="4">The sequence shown here is derived from an EMBL/GenBank/DDBJ whole genome shotgun (WGS) entry which is preliminary data.</text>
</comment>
<dbReference type="PANTHER" id="PTHR11926">
    <property type="entry name" value="GLUCOSYL/GLUCURONOSYL TRANSFERASES"/>
    <property type="match status" value="1"/>
</dbReference>